<accession>A0A160T2S5</accession>
<dbReference type="AlphaFoldDB" id="A0A160T2S5"/>
<dbReference type="Proteomes" id="UP000215027">
    <property type="component" value="Chromosome I"/>
</dbReference>
<evidence type="ECO:0000256" key="2">
    <source>
        <dbReference type="ARBA" id="ARBA00022741"/>
    </source>
</evidence>
<dbReference type="KEGG" id="pbf:CFX0092_A2563"/>
<sequence>MNLTNSNGPNGNNAPRPAEPFITAAGLSKSFQMGETTVHALRGVDLTIEEGTFQAIMGPSGSGKSTLLYLLGGLDRPTAGHIVVEDNALDQLDENALAAYRRRFVGFIFQSFNLIPSLSAWENVAFPMRFAGYSRRERQKRAFALLERVGLADRRQHKPTELSGGQQQRVAIARSLVNEPRLVLADEPTGNLDTASGQSIMDLLAELHRDGRTVLVVTHDPRMAAYATHQVLLLDGRIVSAEEYRAVAGVG</sequence>
<dbReference type="InterPro" id="IPR017871">
    <property type="entry name" value="ABC_transporter-like_CS"/>
</dbReference>
<dbReference type="PROSITE" id="PS50893">
    <property type="entry name" value="ABC_TRANSPORTER_2"/>
    <property type="match status" value="1"/>
</dbReference>
<dbReference type="InterPro" id="IPR003593">
    <property type="entry name" value="AAA+_ATPase"/>
</dbReference>
<reference evidence="5" key="1">
    <citation type="submission" date="2016-01" db="EMBL/GenBank/DDBJ databases">
        <authorList>
            <person name="Mcilroy J.S."/>
            <person name="Karst M S."/>
            <person name="Albertsen M."/>
        </authorList>
    </citation>
    <scope>NUCLEOTIDE SEQUENCE</scope>
    <source>
        <strain evidence="5">Cfx-K</strain>
    </source>
</reference>
<dbReference type="CDD" id="cd03255">
    <property type="entry name" value="ABC_MJ0796_LolCDE_FtsE"/>
    <property type="match status" value="1"/>
</dbReference>
<name>A0A160T2S5_9CHLR</name>
<dbReference type="InterPro" id="IPR003439">
    <property type="entry name" value="ABC_transporter-like_ATP-bd"/>
</dbReference>
<dbReference type="InterPro" id="IPR027417">
    <property type="entry name" value="P-loop_NTPase"/>
</dbReference>
<evidence type="ECO:0000313" key="6">
    <source>
        <dbReference type="Proteomes" id="UP000215027"/>
    </source>
</evidence>
<keyword evidence="3 5" id="KW-0067">ATP-binding</keyword>
<proteinExistence type="predicted"/>
<keyword evidence="1" id="KW-0813">Transport</keyword>
<dbReference type="GO" id="GO:0022857">
    <property type="term" value="F:transmembrane transporter activity"/>
    <property type="evidence" value="ECO:0007669"/>
    <property type="project" value="TreeGrafter"/>
</dbReference>
<dbReference type="PANTHER" id="PTHR24220">
    <property type="entry name" value="IMPORT ATP-BINDING PROTEIN"/>
    <property type="match status" value="1"/>
</dbReference>
<dbReference type="EMBL" id="LN890655">
    <property type="protein sequence ID" value="CUS04441.2"/>
    <property type="molecule type" value="Genomic_DNA"/>
</dbReference>
<dbReference type="SMART" id="SM00382">
    <property type="entry name" value="AAA"/>
    <property type="match status" value="1"/>
</dbReference>
<protein>
    <submittedName>
        <fullName evidence="5">Uncharacterized ABC transporter ATP-binding protein TM_0352</fullName>
    </submittedName>
</protein>
<dbReference type="GO" id="GO:0005524">
    <property type="term" value="F:ATP binding"/>
    <property type="evidence" value="ECO:0007669"/>
    <property type="project" value="UniProtKB-KW"/>
</dbReference>
<dbReference type="Gene3D" id="3.40.50.300">
    <property type="entry name" value="P-loop containing nucleotide triphosphate hydrolases"/>
    <property type="match status" value="1"/>
</dbReference>
<dbReference type="GO" id="GO:0016887">
    <property type="term" value="F:ATP hydrolysis activity"/>
    <property type="evidence" value="ECO:0007669"/>
    <property type="project" value="InterPro"/>
</dbReference>
<dbReference type="GO" id="GO:0005886">
    <property type="term" value="C:plasma membrane"/>
    <property type="evidence" value="ECO:0007669"/>
    <property type="project" value="TreeGrafter"/>
</dbReference>
<dbReference type="FunFam" id="3.40.50.300:FF:000032">
    <property type="entry name" value="Export ABC transporter ATP-binding protein"/>
    <property type="match status" value="1"/>
</dbReference>
<feature type="domain" description="ABC transporter" evidence="4">
    <location>
        <begin position="22"/>
        <end position="250"/>
    </location>
</feature>
<dbReference type="PANTHER" id="PTHR24220:SF86">
    <property type="entry name" value="ABC TRANSPORTER ABCH.1"/>
    <property type="match status" value="1"/>
</dbReference>
<dbReference type="SUPFAM" id="SSF52540">
    <property type="entry name" value="P-loop containing nucleoside triphosphate hydrolases"/>
    <property type="match status" value="1"/>
</dbReference>
<dbReference type="OrthoDB" id="9804270at2"/>
<dbReference type="PROSITE" id="PS00211">
    <property type="entry name" value="ABC_TRANSPORTER_1"/>
    <property type="match status" value="1"/>
</dbReference>
<evidence type="ECO:0000256" key="3">
    <source>
        <dbReference type="ARBA" id="ARBA00022840"/>
    </source>
</evidence>
<organism evidence="5 6">
    <name type="scientific">Candidatus Promineifilum breve</name>
    <dbReference type="NCBI Taxonomy" id="1806508"/>
    <lineage>
        <taxon>Bacteria</taxon>
        <taxon>Bacillati</taxon>
        <taxon>Chloroflexota</taxon>
        <taxon>Ardenticatenia</taxon>
        <taxon>Candidatus Promineifilales</taxon>
        <taxon>Candidatus Promineifilaceae</taxon>
        <taxon>Candidatus Promineifilum</taxon>
    </lineage>
</organism>
<dbReference type="Pfam" id="PF00005">
    <property type="entry name" value="ABC_tran"/>
    <property type="match status" value="1"/>
</dbReference>
<keyword evidence="2" id="KW-0547">Nucleotide-binding</keyword>
<gene>
    <name evidence="5" type="ORF">CFX0092_A2563</name>
</gene>
<dbReference type="InterPro" id="IPR017911">
    <property type="entry name" value="MacB-like_ATP-bd"/>
</dbReference>
<evidence type="ECO:0000256" key="1">
    <source>
        <dbReference type="ARBA" id="ARBA00022448"/>
    </source>
</evidence>
<evidence type="ECO:0000259" key="4">
    <source>
        <dbReference type="PROSITE" id="PS50893"/>
    </source>
</evidence>
<dbReference type="InterPro" id="IPR015854">
    <property type="entry name" value="ABC_transpr_LolD-like"/>
</dbReference>
<keyword evidence="6" id="KW-1185">Reference proteome</keyword>
<dbReference type="GO" id="GO:0098796">
    <property type="term" value="C:membrane protein complex"/>
    <property type="evidence" value="ECO:0007669"/>
    <property type="project" value="UniProtKB-ARBA"/>
</dbReference>
<evidence type="ECO:0000313" key="5">
    <source>
        <dbReference type="EMBL" id="CUS04441.2"/>
    </source>
</evidence>